<dbReference type="Proteomes" id="UP000464787">
    <property type="component" value="Chromosome"/>
</dbReference>
<dbReference type="KEGG" id="xyk:GT347_02945"/>
<proteinExistence type="predicted"/>
<dbReference type="RefSeq" id="WP_160550550.1">
    <property type="nucleotide sequence ID" value="NZ_CP047650.1"/>
</dbReference>
<organism evidence="1 2">
    <name type="scientific">Xylophilus rhododendri</name>
    <dbReference type="NCBI Taxonomy" id="2697032"/>
    <lineage>
        <taxon>Bacteria</taxon>
        <taxon>Pseudomonadati</taxon>
        <taxon>Pseudomonadota</taxon>
        <taxon>Betaproteobacteria</taxon>
        <taxon>Burkholderiales</taxon>
        <taxon>Xylophilus</taxon>
    </lineage>
</organism>
<gene>
    <name evidence="1" type="ORF">GT347_02945</name>
</gene>
<dbReference type="EMBL" id="CP047650">
    <property type="protein sequence ID" value="QHI97032.1"/>
    <property type="molecule type" value="Genomic_DNA"/>
</dbReference>
<dbReference type="AlphaFoldDB" id="A0A857J1S0"/>
<evidence type="ECO:0000313" key="2">
    <source>
        <dbReference type="Proteomes" id="UP000464787"/>
    </source>
</evidence>
<reference evidence="1 2" key="1">
    <citation type="submission" date="2020-01" db="EMBL/GenBank/DDBJ databases">
        <title>Genome sequencing of strain KACC 21265.</title>
        <authorList>
            <person name="Heo J."/>
            <person name="Kim S.-J."/>
            <person name="Kim J.-S."/>
            <person name="Hong S.-B."/>
            <person name="Kwon S.-W."/>
        </authorList>
    </citation>
    <scope>NUCLEOTIDE SEQUENCE [LARGE SCALE GENOMIC DNA]</scope>
    <source>
        <strain evidence="1 2">KACC 21265</strain>
    </source>
</reference>
<sequence length="389" mass="43138">MAMVQANQSQEAMMPSYLKVTASPEGVSPGIWEMGFSAQFLDHSSGGYTCTVRYGCNQFELVLDSEHPDYPGAPELTYSRILIPTEPIKAAQGKVKISEKDQSSVKFDGWGAELTMNWQEMIRLPTPPGFSVSFGAPVELVPLPEKYPDLRLRITLFNEPADFWPPANIYIKARREDDWVHFDMSTAVLHEGSWHGFYLNGKYIGDIDKAIIHYLTGWLDSGINLHLGNGGAKPGDFFEVRLARQNGFDVVYSSCLDLSLSWDAGKSTLQISKVLFDGPERFSFWRNGERFGAIGKGGAESWCIGDSREGISTYYHSGGAAGDVLEVRRGEKDGPVVCRITLGIVAWLDGQVMHLKIAKALFAKTAGMSWSNFQRQVDRGFKPLRTTGT</sequence>
<keyword evidence="2" id="KW-1185">Reference proteome</keyword>
<name>A0A857J1S0_9BURK</name>
<accession>A0A857J1S0</accession>
<evidence type="ECO:0000313" key="1">
    <source>
        <dbReference type="EMBL" id="QHI97032.1"/>
    </source>
</evidence>
<protein>
    <submittedName>
        <fullName evidence="1">Uncharacterized protein</fullName>
    </submittedName>
</protein>